<keyword evidence="2" id="KW-1003">Cell membrane</keyword>
<dbReference type="InterPro" id="IPR036866">
    <property type="entry name" value="RibonucZ/Hydroxyglut_hydro"/>
</dbReference>
<feature type="transmembrane region" description="Helical" evidence="6">
    <location>
        <begin position="322"/>
        <end position="339"/>
    </location>
</feature>
<evidence type="ECO:0000259" key="7">
    <source>
        <dbReference type="SMART" id="SM00849"/>
    </source>
</evidence>
<dbReference type="InterPro" id="IPR025405">
    <property type="entry name" value="DUF4131"/>
</dbReference>
<feature type="transmembrane region" description="Helical" evidence="6">
    <location>
        <begin position="374"/>
        <end position="397"/>
    </location>
</feature>
<comment type="subcellular location">
    <subcellularLocation>
        <location evidence="1">Cell membrane</location>
        <topology evidence="1">Multi-pass membrane protein</topology>
    </subcellularLocation>
</comment>
<dbReference type="PANTHER" id="PTHR30619:SF1">
    <property type="entry name" value="RECOMBINATION PROTEIN 2"/>
    <property type="match status" value="1"/>
</dbReference>
<feature type="transmembrane region" description="Helical" evidence="6">
    <location>
        <begin position="417"/>
        <end position="441"/>
    </location>
</feature>
<dbReference type="Proteomes" id="UP001301442">
    <property type="component" value="Chromosome"/>
</dbReference>
<dbReference type="InterPro" id="IPR035681">
    <property type="entry name" value="ComA-like_MBL"/>
</dbReference>
<dbReference type="Pfam" id="PF03772">
    <property type="entry name" value="Competence"/>
    <property type="match status" value="1"/>
</dbReference>
<evidence type="ECO:0000313" key="9">
    <source>
        <dbReference type="Proteomes" id="UP001301442"/>
    </source>
</evidence>
<dbReference type="RefSeq" id="WP_348397556.1">
    <property type="nucleotide sequence ID" value="NZ_CP136600.1"/>
</dbReference>
<dbReference type="Pfam" id="PF00753">
    <property type="entry name" value="Lactamase_B"/>
    <property type="match status" value="1"/>
</dbReference>
<name>A0ABZ0GS57_9GAMM</name>
<keyword evidence="5 6" id="KW-0472">Membrane</keyword>
<feature type="domain" description="Metallo-beta-lactamase" evidence="7">
    <location>
        <begin position="533"/>
        <end position="715"/>
    </location>
</feature>
<reference evidence="8 9" key="1">
    <citation type="submission" date="2023-09" db="EMBL/GenBank/DDBJ databases">
        <authorList>
            <person name="Qi X."/>
        </authorList>
    </citation>
    <scope>NUCLEOTIDE SEQUENCE [LARGE SCALE GENOMIC DNA]</scope>
    <source>
        <strain evidence="8 9">S1-1</strain>
    </source>
</reference>
<dbReference type="SMART" id="SM00849">
    <property type="entry name" value="Lactamase_B"/>
    <property type="match status" value="1"/>
</dbReference>
<evidence type="ECO:0000256" key="5">
    <source>
        <dbReference type="ARBA" id="ARBA00023136"/>
    </source>
</evidence>
<feature type="transmembrane region" description="Helical" evidence="6">
    <location>
        <begin position="237"/>
        <end position="261"/>
    </location>
</feature>
<protein>
    <submittedName>
        <fullName evidence="8">DNA internalization-related competence protein ComEC/Rec2</fullName>
    </submittedName>
</protein>
<dbReference type="InterPro" id="IPR001279">
    <property type="entry name" value="Metallo-B-lactamas"/>
</dbReference>
<feature type="transmembrane region" description="Helical" evidence="6">
    <location>
        <begin position="461"/>
        <end position="483"/>
    </location>
</feature>
<feature type="transmembrane region" description="Helical" evidence="6">
    <location>
        <begin position="273"/>
        <end position="291"/>
    </location>
</feature>
<evidence type="ECO:0000256" key="1">
    <source>
        <dbReference type="ARBA" id="ARBA00004651"/>
    </source>
</evidence>
<dbReference type="CDD" id="cd07731">
    <property type="entry name" value="ComA-like_MBL-fold"/>
    <property type="match status" value="1"/>
</dbReference>
<organism evidence="8 9">
    <name type="scientific">Thalassotalea fonticola</name>
    <dbReference type="NCBI Taxonomy" id="3065649"/>
    <lineage>
        <taxon>Bacteria</taxon>
        <taxon>Pseudomonadati</taxon>
        <taxon>Pseudomonadota</taxon>
        <taxon>Gammaproteobacteria</taxon>
        <taxon>Alteromonadales</taxon>
        <taxon>Colwelliaceae</taxon>
        <taxon>Thalassotalea</taxon>
    </lineage>
</organism>
<proteinExistence type="predicted"/>
<dbReference type="InterPro" id="IPR052159">
    <property type="entry name" value="Competence_DNA_uptake"/>
</dbReference>
<dbReference type="PROSITE" id="PS51257">
    <property type="entry name" value="PROKAR_LIPOPROTEIN"/>
    <property type="match status" value="1"/>
</dbReference>
<evidence type="ECO:0000256" key="6">
    <source>
        <dbReference type="SAM" id="Phobius"/>
    </source>
</evidence>
<dbReference type="Pfam" id="PF13567">
    <property type="entry name" value="DUF4131"/>
    <property type="match status" value="1"/>
</dbReference>
<dbReference type="SUPFAM" id="SSF56281">
    <property type="entry name" value="Metallo-hydrolase/oxidoreductase"/>
    <property type="match status" value="1"/>
</dbReference>
<accession>A0ABZ0GS57</accession>
<evidence type="ECO:0000313" key="8">
    <source>
        <dbReference type="EMBL" id="WOH38787.1"/>
    </source>
</evidence>
<feature type="transmembrane region" description="Helical" evidence="6">
    <location>
        <begin position="50"/>
        <end position="70"/>
    </location>
</feature>
<keyword evidence="3 6" id="KW-0812">Transmembrane</keyword>
<keyword evidence="4 6" id="KW-1133">Transmembrane helix</keyword>
<feature type="transmembrane region" description="Helical" evidence="6">
    <location>
        <begin position="495"/>
        <end position="514"/>
    </location>
</feature>
<dbReference type="EMBL" id="CP136600">
    <property type="protein sequence ID" value="WOH38787.1"/>
    <property type="molecule type" value="Genomic_DNA"/>
</dbReference>
<dbReference type="Gene3D" id="3.60.15.10">
    <property type="entry name" value="Ribonuclease Z/Hydroxyacylglutathione hydrolase-like"/>
    <property type="match status" value="1"/>
</dbReference>
<gene>
    <name evidence="8" type="ORF">RI844_06100</name>
</gene>
<dbReference type="InterPro" id="IPR004797">
    <property type="entry name" value="Competence_ComEC/Rec2"/>
</dbReference>
<evidence type="ECO:0000256" key="2">
    <source>
        <dbReference type="ARBA" id="ARBA00022475"/>
    </source>
</evidence>
<feature type="transmembrane region" description="Helical" evidence="6">
    <location>
        <begin position="345"/>
        <end position="362"/>
    </location>
</feature>
<dbReference type="NCBIfam" id="TIGR00360">
    <property type="entry name" value="ComEC_N-term"/>
    <property type="match status" value="1"/>
</dbReference>
<sequence length="771" mass="87499">MERWLLLFFIGACCALLLEQVPPLYYLLFLALSCFCVGIFSRLYKNLLPLLAWFCGVGYILFAANTHYSWADENNIDVSSLHLNDILLQGKVQSLIVGSSDEVRFNIEILSINEQQLKQPFLARITYRKVDINLSQGDIVRLLVKLKPAHGFANQGSFSYQKWLLKNHLVASGYVKKSALNMVLFKDPSVRQILYDQLNSNIDSSLKSLILALSLGDKSQIDKPIWQVLQTTGTQHLMAISGLHLGLIAGFGFTLMKLIIWLLPKRLLSQRTLYLYPMIMSLIFACTYSYLAGFSMPTIRALIMLLWFYGLRICCTKVTITKWLLLSLCSIILIEPFAIFDASLYLSFSAVLVILFSFWRWRYLFKNRSKWQRIIFSLLLIQVAISLFLLPVTLLLFKTASIVAPLANIIVVPWLSFTAIPIILIATLTFPLLPSLALWLFKIANYCLELSMNYLNWLAGFEYSTVAFSIVALIIICLIPITIFLQSLHLINSKWLFILLFPVLVNLTLVELGYRTWQKGNKFWLMTIFDVGHGLAVLIEKNGQAILYDTGAAYPSGFNFVEAVIKPYLLTHRMQQFDLTILSHSDNDHAGGLDYLLKHNLVKSFAVNFADLKNNSPCIAGKLIHWQGLTLKMLSPVDRVGAHNDDSCVIEVSDGMHKVLLPGDISSKVELQLLHSKSISKVDVLLAPHHGSKSSSSFSFLQFVQPKYVVYSSGFLNRWNMPVPQVVGRYQQMGAIELNTSKAGMVQFNFTKQGITYQTYRDNLLPFWPWQ</sequence>
<evidence type="ECO:0000256" key="4">
    <source>
        <dbReference type="ARBA" id="ARBA00022989"/>
    </source>
</evidence>
<dbReference type="NCBIfam" id="TIGR00361">
    <property type="entry name" value="ComEC_Rec2"/>
    <property type="match status" value="1"/>
</dbReference>
<dbReference type="PANTHER" id="PTHR30619">
    <property type="entry name" value="DNA INTERNALIZATION/COMPETENCE PROTEIN COMEC/REC2"/>
    <property type="match status" value="1"/>
</dbReference>
<evidence type="ECO:0000256" key="3">
    <source>
        <dbReference type="ARBA" id="ARBA00022692"/>
    </source>
</evidence>
<dbReference type="InterPro" id="IPR004477">
    <property type="entry name" value="ComEC_N"/>
</dbReference>
<keyword evidence="9" id="KW-1185">Reference proteome</keyword>